<organism evidence="1 2">
    <name type="scientific">Melipona bicolor</name>
    <dbReference type="NCBI Taxonomy" id="60889"/>
    <lineage>
        <taxon>Eukaryota</taxon>
        <taxon>Metazoa</taxon>
        <taxon>Ecdysozoa</taxon>
        <taxon>Arthropoda</taxon>
        <taxon>Hexapoda</taxon>
        <taxon>Insecta</taxon>
        <taxon>Pterygota</taxon>
        <taxon>Neoptera</taxon>
        <taxon>Endopterygota</taxon>
        <taxon>Hymenoptera</taxon>
        <taxon>Apocrita</taxon>
        <taxon>Aculeata</taxon>
        <taxon>Apoidea</taxon>
        <taxon>Anthophila</taxon>
        <taxon>Apidae</taxon>
        <taxon>Melipona</taxon>
    </lineage>
</organism>
<protein>
    <submittedName>
        <fullName evidence="1">Uncharacterized protein</fullName>
    </submittedName>
</protein>
<accession>A0AA40FZT6</accession>
<reference evidence="1" key="1">
    <citation type="submission" date="2021-10" db="EMBL/GenBank/DDBJ databases">
        <title>Melipona bicolor Genome sequencing and assembly.</title>
        <authorList>
            <person name="Araujo N.S."/>
            <person name="Arias M.C."/>
        </authorList>
    </citation>
    <scope>NUCLEOTIDE SEQUENCE</scope>
    <source>
        <strain evidence="1">USP_2M_L1-L4_2017</strain>
        <tissue evidence="1">Whole body</tissue>
    </source>
</reference>
<dbReference type="EMBL" id="JAHYIQ010000011">
    <property type="protein sequence ID" value="KAK1128100.1"/>
    <property type="molecule type" value="Genomic_DNA"/>
</dbReference>
<sequence>MKRNDEGRRGIYRTREATPANRCHKAGTCVRAREGSWGQSQDVTVLGSIRTV</sequence>
<feature type="non-terminal residue" evidence="1">
    <location>
        <position position="52"/>
    </location>
</feature>
<evidence type="ECO:0000313" key="1">
    <source>
        <dbReference type="EMBL" id="KAK1128100.1"/>
    </source>
</evidence>
<gene>
    <name evidence="1" type="ORF">K0M31_003585</name>
</gene>
<dbReference type="Proteomes" id="UP001177670">
    <property type="component" value="Unassembled WGS sequence"/>
</dbReference>
<evidence type="ECO:0000313" key="2">
    <source>
        <dbReference type="Proteomes" id="UP001177670"/>
    </source>
</evidence>
<keyword evidence="2" id="KW-1185">Reference proteome</keyword>
<dbReference type="AlphaFoldDB" id="A0AA40FZT6"/>
<comment type="caution">
    <text evidence="1">The sequence shown here is derived from an EMBL/GenBank/DDBJ whole genome shotgun (WGS) entry which is preliminary data.</text>
</comment>
<name>A0AA40FZT6_9HYME</name>
<proteinExistence type="predicted"/>